<sequence length="142" mass="15949">MPDTPRRRRGMPNVLRRLVTLPTKEERIRARAGAPLNPFKIAAMLTPLQTAFFLSGWLVWTVDACDFFAVSLNVARLTTFFGFGKNNHKVTTAITLTVLLRPLGGIIFGLLSDRYGRKWPLIFNLLLIAAFSLASARVQTFE</sequence>
<dbReference type="Proteomes" id="UP000836402">
    <property type="component" value="Unassembled WGS sequence"/>
</dbReference>
<evidence type="ECO:0000256" key="4">
    <source>
        <dbReference type="ARBA" id="ARBA00023136"/>
    </source>
</evidence>
<evidence type="ECO:0000256" key="1">
    <source>
        <dbReference type="ARBA" id="ARBA00004141"/>
    </source>
</evidence>
<dbReference type="InterPro" id="IPR005828">
    <property type="entry name" value="MFS_sugar_transport-like"/>
</dbReference>
<evidence type="ECO:0000256" key="2">
    <source>
        <dbReference type="ARBA" id="ARBA00022692"/>
    </source>
</evidence>
<feature type="transmembrane region" description="Helical" evidence="5">
    <location>
        <begin position="50"/>
        <end position="70"/>
    </location>
</feature>
<evidence type="ECO:0000259" key="6">
    <source>
        <dbReference type="PROSITE" id="PS50850"/>
    </source>
</evidence>
<protein>
    <recommendedName>
        <fullName evidence="6">Major facilitator superfamily (MFS) profile domain-containing protein</fullName>
    </recommendedName>
</protein>
<comment type="caution">
    <text evidence="7">The sequence shown here is derived from an EMBL/GenBank/DDBJ whole genome shotgun (WGS) entry which is preliminary data.</text>
</comment>
<organism evidence="7 8">
    <name type="scientific">Tilletia caries</name>
    <name type="common">wheat bunt fungus</name>
    <dbReference type="NCBI Taxonomy" id="13290"/>
    <lineage>
        <taxon>Eukaryota</taxon>
        <taxon>Fungi</taxon>
        <taxon>Dikarya</taxon>
        <taxon>Basidiomycota</taxon>
        <taxon>Ustilaginomycotina</taxon>
        <taxon>Exobasidiomycetes</taxon>
        <taxon>Tilletiales</taxon>
        <taxon>Tilletiaceae</taxon>
        <taxon>Tilletia</taxon>
    </lineage>
</organism>
<dbReference type="PROSITE" id="PS50850">
    <property type="entry name" value="MFS"/>
    <property type="match status" value="1"/>
</dbReference>
<feature type="domain" description="Major facilitator superfamily (MFS) profile" evidence="6">
    <location>
        <begin position="44"/>
        <end position="142"/>
    </location>
</feature>
<accession>A0ABN7ILJ9</accession>
<feature type="transmembrane region" description="Helical" evidence="5">
    <location>
        <begin position="119"/>
        <end position="138"/>
    </location>
</feature>
<evidence type="ECO:0000313" key="7">
    <source>
        <dbReference type="EMBL" id="CAD6897234.1"/>
    </source>
</evidence>
<reference evidence="7" key="1">
    <citation type="submission" date="2020-10" db="EMBL/GenBank/DDBJ databases">
        <authorList>
            <person name="Sedaghatjoo S."/>
        </authorList>
    </citation>
    <scope>NUCLEOTIDE SEQUENCE</scope>
    <source>
        <strain evidence="7">AZH3</strain>
    </source>
</reference>
<dbReference type="Pfam" id="PF00083">
    <property type="entry name" value="Sugar_tr"/>
    <property type="match status" value="1"/>
</dbReference>
<proteinExistence type="predicted"/>
<evidence type="ECO:0000256" key="5">
    <source>
        <dbReference type="SAM" id="Phobius"/>
    </source>
</evidence>
<dbReference type="PANTHER" id="PTHR23508">
    <property type="entry name" value="CARBOXYLIC ACID TRANSPORTER PROTEIN HOMOLOG"/>
    <property type="match status" value="1"/>
</dbReference>
<evidence type="ECO:0000313" key="8">
    <source>
        <dbReference type="Proteomes" id="UP000836402"/>
    </source>
</evidence>
<feature type="transmembrane region" description="Helical" evidence="5">
    <location>
        <begin position="90"/>
        <end position="112"/>
    </location>
</feature>
<keyword evidence="8" id="KW-1185">Reference proteome</keyword>
<dbReference type="EMBL" id="CAJHJG010000098">
    <property type="protein sequence ID" value="CAD6897234.1"/>
    <property type="molecule type" value="Genomic_DNA"/>
</dbReference>
<keyword evidence="2 5" id="KW-0812">Transmembrane</keyword>
<evidence type="ECO:0000256" key="3">
    <source>
        <dbReference type="ARBA" id="ARBA00022989"/>
    </source>
</evidence>
<dbReference type="Gene3D" id="1.20.1250.20">
    <property type="entry name" value="MFS general substrate transporter like domains"/>
    <property type="match status" value="1"/>
</dbReference>
<keyword evidence="3 5" id="KW-1133">Transmembrane helix</keyword>
<comment type="subcellular location">
    <subcellularLocation>
        <location evidence="1">Membrane</location>
        <topology evidence="1">Multi-pass membrane protein</topology>
    </subcellularLocation>
</comment>
<dbReference type="InterPro" id="IPR020846">
    <property type="entry name" value="MFS_dom"/>
</dbReference>
<dbReference type="SUPFAM" id="SSF103473">
    <property type="entry name" value="MFS general substrate transporter"/>
    <property type="match status" value="1"/>
</dbReference>
<gene>
    <name evidence="7" type="ORF">JKIAZH3_G3064</name>
</gene>
<keyword evidence="4 5" id="KW-0472">Membrane</keyword>
<dbReference type="PANTHER" id="PTHR23508:SF10">
    <property type="entry name" value="CARBOXYLIC ACID TRANSPORTER PROTEIN HOMOLOG"/>
    <property type="match status" value="1"/>
</dbReference>
<dbReference type="InterPro" id="IPR036259">
    <property type="entry name" value="MFS_trans_sf"/>
</dbReference>
<name>A0ABN7ILJ9_9BASI</name>